<sequence length="542" mass="59698">MAGRPQAPTAVALGGFCCCCGAHTSALDRLCIGVCPSSQAEVAAIESHTSLIVADAVISRHRCEDRYHRSPPGRARCPLVIDLKTKGTNTPRVFEPTSVRLVPTTYHSTLATQSIYDRSLALTGVCRTTPSLGRYPCTASITSVPALGRTSDDITILRWSDDDHDSDAMRETRVRPIVMLCGRGGGVEVVVVVEGWRQERVEEGRRRYSRQYRRAADTTYSRGQGADIRGECEPGGLHDEGMRVCGRCAVRSRTDKEDVRASVCGRGVVERSGRVEGGAAAGWRAPRGPTGASRGETTRTRERMGVQYGGRGLGGEAMRLPMYWGEDDSLVGCAAVLESEDEDEVQRAAVCMCEARSEWIRVQCYAARLRLSSSRGDELSGRRGGKRMRMLSSYGSSGYGVVEMGYIVHYWTTRLSLFPYPSFECRAVFGARCSGMPVMRRGFGSLYLRRARTWISPLSPLQWICLSTLPCYQVPPPRTRFFPSLDILSLVQGFLTLVGGAAWHDLSKDVAVEFFAGSCPRERLSVGFRQFPLRGTCFDRYT</sequence>
<protein>
    <submittedName>
        <fullName evidence="2">Uncharacterized protein</fullName>
    </submittedName>
</protein>
<accession>A0AAW0CQ73</accession>
<organism evidence="2 3">
    <name type="scientific">Favolaschia claudopus</name>
    <dbReference type="NCBI Taxonomy" id="2862362"/>
    <lineage>
        <taxon>Eukaryota</taxon>
        <taxon>Fungi</taxon>
        <taxon>Dikarya</taxon>
        <taxon>Basidiomycota</taxon>
        <taxon>Agaricomycotina</taxon>
        <taxon>Agaricomycetes</taxon>
        <taxon>Agaricomycetidae</taxon>
        <taxon>Agaricales</taxon>
        <taxon>Marasmiineae</taxon>
        <taxon>Mycenaceae</taxon>
        <taxon>Favolaschia</taxon>
    </lineage>
</organism>
<evidence type="ECO:0000313" key="2">
    <source>
        <dbReference type="EMBL" id="KAK7039909.1"/>
    </source>
</evidence>
<name>A0AAW0CQ73_9AGAR</name>
<evidence type="ECO:0000313" key="3">
    <source>
        <dbReference type="Proteomes" id="UP001362999"/>
    </source>
</evidence>
<proteinExistence type="predicted"/>
<dbReference type="AlphaFoldDB" id="A0AAW0CQ73"/>
<comment type="caution">
    <text evidence="2">The sequence shown here is derived from an EMBL/GenBank/DDBJ whole genome shotgun (WGS) entry which is preliminary data.</text>
</comment>
<gene>
    <name evidence="2" type="ORF">R3P38DRAFT_2770041</name>
</gene>
<evidence type="ECO:0000256" key="1">
    <source>
        <dbReference type="SAM" id="MobiDB-lite"/>
    </source>
</evidence>
<dbReference type="Proteomes" id="UP001362999">
    <property type="component" value="Unassembled WGS sequence"/>
</dbReference>
<reference evidence="2 3" key="1">
    <citation type="journal article" date="2024" name="J Genomics">
        <title>Draft genome sequencing and assembly of Favolaschia claudopus CIRM-BRFM 2984 isolated from oak limbs.</title>
        <authorList>
            <person name="Navarro D."/>
            <person name="Drula E."/>
            <person name="Chaduli D."/>
            <person name="Cazenave R."/>
            <person name="Ahrendt S."/>
            <person name="Wang J."/>
            <person name="Lipzen A."/>
            <person name="Daum C."/>
            <person name="Barry K."/>
            <person name="Grigoriev I.V."/>
            <person name="Favel A."/>
            <person name="Rosso M.N."/>
            <person name="Martin F."/>
        </authorList>
    </citation>
    <scope>NUCLEOTIDE SEQUENCE [LARGE SCALE GENOMIC DNA]</scope>
    <source>
        <strain evidence="2 3">CIRM-BRFM 2984</strain>
    </source>
</reference>
<feature type="region of interest" description="Disordered" evidence="1">
    <location>
        <begin position="279"/>
        <end position="298"/>
    </location>
</feature>
<dbReference type="EMBL" id="JAWWNJ010000016">
    <property type="protein sequence ID" value="KAK7039909.1"/>
    <property type="molecule type" value="Genomic_DNA"/>
</dbReference>
<keyword evidence="3" id="KW-1185">Reference proteome</keyword>
<feature type="compositionally biased region" description="Low complexity" evidence="1">
    <location>
        <begin position="281"/>
        <end position="292"/>
    </location>
</feature>